<evidence type="ECO:0000256" key="8">
    <source>
        <dbReference type="ARBA" id="ARBA00022679"/>
    </source>
</evidence>
<evidence type="ECO:0000256" key="11">
    <source>
        <dbReference type="ARBA" id="ARBA00022771"/>
    </source>
</evidence>
<dbReference type="InterPro" id="IPR001095">
    <property type="entry name" value="Acetyl_CoA_COase_a_su"/>
</dbReference>
<comment type="subunit">
    <text evidence="5">Acetyl-CoA carboxylase is a heterotetramer composed of biotin carboxyl carrier protein (AccB), biotin carboxylase (AccC) and two subunits of ACCase subunit beta/alpha.</text>
</comment>
<dbReference type="PRINTS" id="PR01069">
    <property type="entry name" value="ACCCTRFRASEA"/>
</dbReference>
<dbReference type="NCBIfam" id="NF004344">
    <property type="entry name" value="PRK05724.1"/>
    <property type="match status" value="1"/>
</dbReference>
<keyword evidence="15 19" id="KW-0443">Lipid metabolism</keyword>
<sequence length="584" mass="64734">MLDKIDNSALRNISKEIETTKDVKESVKYHIQEIKMESDLFIKCPECGEVLIKAEMDDELQVCFNCNHHMRINSRKRIEFIFDQDSIEYLNENMKSSNPLDYPKYSEKTGELINKLKINEAVITGIGSINGNKTCFGVMDSKFIMGSMGSVVGEKLARMLEKATALKLPAIIFTVSGGARMQEGILSLMQMAKVSAAVKRHSNAGLLYITVITDPTTGGVTASFASLGDIIIAEPKATIGFAGKRVIEQTIKQKLPSDFQSSEFMLEHGFVDMIVHRRDMKATLSHLIEIHGRLSEVNIEKSLVLIEEGSNEEPSLCDKNLDPWEIVKIARNKNRPNYKDYIEELIDGFVELHGDRYYKDDEAIVGGIGYFNGIPVTIISHAKGKTIEENLKRSFGSPYPEGYRKALRLMKEAEKFNRPIICLIDTQGAYCGIGAEERGQGEAIAKNLLELSDLKTPIISVVIGEGGSGGALALGVADKVFMLENSIYSVISPEGCASILMKDSSKADEASRILKLTAKDLKALKVIDGIIDEPLGGAHNDVNCTVNNVKATIYKNLLELLNKDMDKLVDERYSKLREIGEYIE</sequence>
<dbReference type="SUPFAM" id="SSF52096">
    <property type="entry name" value="ClpP/crotonase"/>
    <property type="match status" value="2"/>
</dbReference>
<dbReference type="NCBIfam" id="TIGR00513">
    <property type="entry name" value="accA"/>
    <property type="match status" value="1"/>
</dbReference>
<dbReference type="PANTHER" id="PTHR42853:SF3">
    <property type="entry name" value="ACETYL-COENZYME A CARBOXYLASE CARBOXYL TRANSFERASE SUBUNIT ALPHA, CHLOROPLASTIC"/>
    <property type="match status" value="1"/>
</dbReference>
<dbReference type="Proteomes" id="UP001623591">
    <property type="component" value="Unassembled WGS sequence"/>
</dbReference>
<feature type="binding site" evidence="20">
    <location>
        <position position="63"/>
    </location>
    <ligand>
        <name>Zn(2+)</name>
        <dbReference type="ChEBI" id="CHEBI:29105"/>
    </ligand>
</feature>
<comment type="similarity">
    <text evidence="19">Belongs to the AccA family.</text>
</comment>
<evidence type="ECO:0000313" key="24">
    <source>
        <dbReference type="Proteomes" id="UP001623591"/>
    </source>
</evidence>
<evidence type="ECO:0000256" key="9">
    <source>
        <dbReference type="ARBA" id="ARBA00022723"/>
    </source>
</evidence>
<keyword evidence="12 19" id="KW-0276">Fatty acid metabolism</keyword>
<evidence type="ECO:0000259" key="22">
    <source>
        <dbReference type="PROSITE" id="PS50989"/>
    </source>
</evidence>
<feature type="zinc finger region" description="C4-type" evidence="20">
    <location>
        <begin position="44"/>
        <end position="66"/>
    </location>
</feature>
<feature type="binding site" evidence="20">
    <location>
        <position position="66"/>
    </location>
    <ligand>
        <name>Zn(2+)</name>
        <dbReference type="ChEBI" id="CHEBI:29105"/>
    </ligand>
</feature>
<evidence type="ECO:0000259" key="21">
    <source>
        <dbReference type="PROSITE" id="PS50980"/>
    </source>
</evidence>
<keyword evidence="14 19" id="KW-0067">ATP-binding</keyword>
<keyword evidence="8 19" id="KW-0808">Transferase</keyword>
<comment type="cofactor">
    <cofactor evidence="20">
        <name>Zn(2+)</name>
        <dbReference type="ChEBI" id="CHEBI:29105"/>
    </cofactor>
    <text evidence="20">Binds 1 zinc ion per subunit.</text>
</comment>
<keyword evidence="16 19" id="KW-0275">Fatty acid biosynthesis</keyword>
<dbReference type="InterPro" id="IPR000438">
    <property type="entry name" value="Acetyl_CoA_COase_Trfase_b_su"/>
</dbReference>
<evidence type="ECO:0000256" key="14">
    <source>
        <dbReference type="ARBA" id="ARBA00022840"/>
    </source>
</evidence>
<dbReference type="PROSITE" id="PS50980">
    <property type="entry name" value="COA_CT_NTER"/>
    <property type="match status" value="1"/>
</dbReference>
<dbReference type="HAMAP" id="MF_01395">
    <property type="entry name" value="AcetylCoA_CT_beta"/>
    <property type="match status" value="1"/>
</dbReference>
<dbReference type="HAMAP" id="MF_00823">
    <property type="entry name" value="AcetylCoA_CT_alpha"/>
    <property type="match status" value="1"/>
</dbReference>
<evidence type="ECO:0000256" key="3">
    <source>
        <dbReference type="ARBA" id="ARBA00006276"/>
    </source>
</evidence>
<dbReference type="Pfam" id="PF17848">
    <property type="entry name" value="Zn_ribbon_ACC"/>
    <property type="match status" value="1"/>
</dbReference>
<evidence type="ECO:0000256" key="12">
    <source>
        <dbReference type="ARBA" id="ARBA00022832"/>
    </source>
</evidence>
<evidence type="ECO:0000256" key="4">
    <source>
        <dbReference type="ARBA" id="ARBA00010284"/>
    </source>
</evidence>
<evidence type="ECO:0000256" key="19">
    <source>
        <dbReference type="HAMAP-Rule" id="MF_00823"/>
    </source>
</evidence>
<feature type="binding site" evidence="20">
    <location>
        <position position="47"/>
    </location>
    <ligand>
        <name>Zn(2+)</name>
        <dbReference type="ChEBI" id="CHEBI:29105"/>
    </ligand>
</feature>
<accession>A0ABW8T1Q0</accession>
<dbReference type="InterPro" id="IPR041010">
    <property type="entry name" value="Znf-ACC"/>
</dbReference>
<evidence type="ECO:0000313" key="23">
    <source>
        <dbReference type="EMBL" id="MFL0246236.1"/>
    </source>
</evidence>
<keyword evidence="7 19" id="KW-0444">Lipid biosynthesis</keyword>
<feature type="domain" description="CoA carboxyltransferase C-terminal" evidence="22">
    <location>
        <begin position="298"/>
        <end position="559"/>
    </location>
</feature>
<keyword evidence="6 19" id="KW-0963">Cytoplasm</keyword>
<dbReference type="InterPro" id="IPR029045">
    <property type="entry name" value="ClpP/crotonase-like_dom_sf"/>
</dbReference>
<comment type="subcellular location">
    <subcellularLocation>
        <location evidence="1 19">Cytoplasm</location>
    </subcellularLocation>
</comment>
<gene>
    <name evidence="19" type="primary">accA</name>
    <name evidence="20" type="synonym">accD</name>
    <name evidence="23" type="ORF">ACJDUG_04485</name>
</gene>
<evidence type="ECO:0000256" key="10">
    <source>
        <dbReference type="ARBA" id="ARBA00022741"/>
    </source>
</evidence>
<dbReference type="NCBIfam" id="NF041504">
    <property type="entry name" value="AccA_sub"/>
    <property type="match status" value="1"/>
</dbReference>
<keyword evidence="9 20" id="KW-0479">Metal-binding</keyword>
<protein>
    <recommendedName>
        <fullName evidence="19 20">Multifunctional fusion protein</fullName>
    </recommendedName>
    <domain>
        <recommendedName>
            <fullName evidence="19">Acetyl-coenzyme A carboxylase carboxyl transferase subunit alpha</fullName>
            <shortName evidence="19">ACCase subunit alpha</shortName>
            <shortName evidence="19">Acetyl-CoA carboxylase carboxyltransferase subunit alpha</shortName>
            <ecNumber evidence="19">2.1.3.15</ecNumber>
        </recommendedName>
    </domain>
    <domain>
        <recommendedName>
            <fullName evidence="20">Acetyl-coenzyme A carboxylase carboxyl transferase subunit beta</fullName>
            <shortName evidence="20">ACCase subunit beta</shortName>
            <shortName evidence="20">Acetyl-CoA carboxylase carboxyltransferase subunit beta</shortName>
        </recommendedName>
    </domain>
</protein>
<comment type="catalytic activity">
    <reaction evidence="18 19">
        <text>N(6)-carboxybiotinyl-L-lysyl-[protein] + acetyl-CoA = N(6)-biotinyl-L-lysyl-[protein] + malonyl-CoA</text>
        <dbReference type="Rhea" id="RHEA:54728"/>
        <dbReference type="Rhea" id="RHEA-COMP:10505"/>
        <dbReference type="Rhea" id="RHEA-COMP:10506"/>
        <dbReference type="ChEBI" id="CHEBI:57288"/>
        <dbReference type="ChEBI" id="CHEBI:57384"/>
        <dbReference type="ChEBI" id="CHEBI:83144"/>
        <dbReference type="ChEBI" id="CHEBI:83145"/>
        <dbReference type="EC" id="2.1.3.15"/>
    </reaction>
</comment>
<dbReference type="InterPro" id="IPR011762">
    <property type="entry name" value="COA_CT_N"/>
</dbReference>
<dbReference type="PANTHER" id="PTHR42853">
    <property type="entry name" value="ACETYL-COENZYME A CARBOXYLASE CARBOXYL TRANSFERASE SUBUNIT ALPHA"/>
    <property type="match status" value="1"/>
</dbReference>
<keyword evidence="23" id="KW-0436">Ligase</keyword>
<dbReference type="EMBL" id="JBJHZZ010000002">
    <property type="protein sequence ID" value="MFL0246236.1"/>
    <property type="molecule type" value="Genomic_DNA"/>
</dbReference>
<keyword evidence="11 20" id="KW-0863">Zinc-finger</keyword>
<keyword evidence="10 19" id="KW-0547">Nucleotide-binding</keyword>
<dbReference type="PROSITE" id="PS50989">
    <property type="entry name" value="COA_CT_CTER"/>
    <property type="match status" value="1"/>
</dbReference>
<proteinExistence type="inferred from homology"/>
<evidence type="ECO:0000256" key="17">
    <source>
        <dbReference type="ARBA" id="ARBA00025280"/>
    </source>
</evidence>
<comment type="similarity">
    <text evidence="3">In the C-terminal section; belongs to the AccA family.</text>
</comment>
<dbReference type="NCBIfam" id="TIGR00515">
    <property type="entry name" value="accD"/>
    <property type="match status" value="1"/>
</dbReference>
<dbReference type="GO" id="GO:0003989">
    <property type="term" value="F:acetyl-CoA carboxylase activity"/>
    <property type="evidence" value="ECO:0007669"/>
    <property type="project" value="UniProtKB-EC"/>
</dbReference>
<comment type="similarity">
    <text evidence="4">In the N-terminal section; belongs to the AccD/PCCB family.</text>
</comment>
<evidence type="ECO:0000256" key="2">
    <source>
        <dbReference type="ARBA" id="ARBA00004956"/>
    </source>
</evidence>
<dbReference type="Gene3D" id="3.90.226.10">
    <property type="entry name" value="2-enoyl-CoA Hydratase, Chain A, domain 1"/>
    <property type="match status" value="2"/>
</dbReference>
<reference evidence="23 24" key="1">
    <citation type="submission" date="2024-11" db="EMBL/GenBank/DDBJ databases">
        <authorList>
            <person name="Heng Y.C."/>
            <person name="Lim A.C.H."/>
            <person name="Lee J.K.Y."/>
            <person name="Kittelmann S."/>
        </authorList>
    </citation>
    <scope>NUCLEOTIDE SEQUENCE [LARGE SCALE GENOMIC DNA]</scope>
    <source>
        <strain evidence="23 24">WILCCON 0185</strain>
    </source>
</reference>
<comment type="pathway">
    <text evidence="2 19">Lipid metabolism; malonyl-CoA biosynthesis; malonyl-CoA from acetyl-CoA: step 1/1.</text>
</comment>
<comment type="caution">
    <text evidence="23">The sequence shown here is derived from an EMBL/GenBank/DDBJ whole genome shotgun (WGS) entry which is preliminary data.</text>
</comment>
<evidence type="ECO:0000256" key="1">
    <source>
        <dbReference type="ARBA" id="ARBA00004496"/>
    </source>
</evidence>
<evidence type="ECO:0000256" key="16">
    <source>
        <dbReference type="ARBA" id="ARBA00023160"/>
    </source>
</evidence>
<evidence type="ECO:0000256" key="18">
    <source>
        <dbReference type="ARBA" id="ARBA00049152"/>
    </source>
</evidence>
<evidence type="ECO:0000256" key="5">
    <source>
        <dbReference type="ARBA" id="ARBA00011664"/>
    </source>
</evidence>
<comment type="similarity">
    <text evidence="20">Belongs to the AccD/PCCB family.</text>
</comment>
<evidence type="ECO:0000256" key="13">
    <source>
        <dbReference type="ARBA" id="ARBA00022833"/>
    </source>
</evidence>
<evidence type="ECO:0000256" key="7">
    <source>
        <dbReference type="ARBA" id="ARBA00022516"/>
    </source>
</evidence>
<evidence type="ECO:0000256" key="6">
    <source>
        <dbReference type="ARBA" id="ARBA00022490"/>
    </source>
</evidence>
<keyword evidence="13 20" id="KW-0862">Zinc</keyword>
<dbReference type="Pfam" id="PF03255">
    <property type="entry name" value="ACCA"/>
    <property type="match status" value="1"/>
</dbReference>
<dbReference type="RefSeq" id="WP_406769088.1">
    <property type="nucleotide sequence ID" value="NZ_JBJHZZ010000002.1"/>
</dbReference>
<evidence type="ECO:0000256" key="20">
    <source>
        <dbReference type="HAMAP-Rule" id="MF_01395"/>
    </source>
</evidence>
<comment type="subunit">
    <text evidence="19">Acetyl-CoA carboxylase is a heterohexamer composed of biotin carboxyl carrier protein (AccB), biotin carboxylase (AccC) and two subunits each of ACCase subunit alpha (AccA) and ACCase subunit beta (AccD).</text>
</comment>
<feature type="binding site" evidence="20">
    <location>
        <position position="44"/>
    </location>
    <ligand>
        <name>Zn(2+)</name>
        <dbReference type="ChEBI" id="CHEBI:29105"/>
    </ligand>
</feature>
<evidence type="ECO:0000256" key="15">
    <source>
        <dbReference type="ARBA" id="ARBA00023098"/>
    </source>
</evidence>
<feature type="domain" description="CoA carboxyltransferase N-terminal" evidence="21">
    <location>
        <begin position="40"/>
        <end position="306"/>
    </location>
</feature>
<dbReference type="EC" id="2.1.3.15" evidence="19"/>
<organism evidence="23 24">
    <name type="scientific">Candidatus Clostridium stratigraminis</name>
    <dbReference type="NCBI Taxonomy" id="3381661"/>
    <lineage>
        <taxon>Bacteria</taxon>
        <taxon>Bacillati</taxon>
        <taxon>Bacillota</taxon>
        <taxon>Clostridia</taxon>
        <taxon>Eubacteriales</taxon>
        <taxon>Clostridiaceae</taxon>
        <taxon>Clostridium</taxon>
    </lineage>
</organism>
<name>A0ABW8T1Q0_9CLOT</name>
<keyword evidence="24" id="KW-1185">Reference proteome</keyword>
<dbReference type="InterPro" id="IPR011763">
    <property type="entry name" value="COA_CT_C"/>
</dbReference>
<comment type="function">
    <text evidence="17 20">Component of the acetyl coenzyme A carboxylase (ACC) complex. Biotin carboxylase (BC) catalyzes the carboxylation of biotin on its carrier protein (BCCP) and then the CO(2) group is transferred by the transcarboxylase to acetyl-CoA to form malonyl-CoA.</text>
</comment>
<comment type="function">
    <text evidence="19">Component of the acetyl coenzyme A carboxylase (ACC) complex. First, biotin carboxylase catalyzes the carboxylation of biotin on its carrier protein (BCCP) and then the CO(2) group is transferred by the carboxyltransferase to acetyl-CoA to form malonyl-CoA.</text>
</comment>